<keyword evidence="5" id="KW-1185">Reference proteome</keyword>
<dbReference type="GO" id="GO:0000976">
    <property type="term" value="F:transcription cis-regulatory region binding"/>
    <property type="evidence" value="ECO:0007669"/>
    <property type="project" value="TreeGrafter"/>
</dbReference>
<dbReference type="PANTHER" id="PTHR30055:SF209">
    <property type="entry name" value="POSSIBLE TRANSCRIPTIONAL REGULATORY PROTEIN (PROBABLY TETR-FAMILY)"/>
    <property type="match status" value="1"/>
</dbReference>
<dbReference type="PROSITE" id="PS50977">
    <property type="entry name" value="HTH_TETR_2"/>
    <property type="match status" value="1"/>
</dbReference>
<evidence type="ECO:0000313" key="4">
    <source>
        <dbReference type="EMBL" id="KUM75309.1"/>
    </source>
</evidence>
<gene>
    <name evidence="4" type="ORF">AQI70_16390</name>
</gene>
<dbReference type="STRING" id="146536.AQI70_16390"/>
<evidence type="ECO:0000259" key="3">
    <source>
        <dbReference type="PROSITE" id="PS50977"/>
    </source>
</evidence>
<protein>
    <recommendedName>
        <fullName evidence="3">HTH tetR-type domain-containing protein</fullName>
    </recommendedName>
</protein>
<dbReference type="SUPFAM" id="SSF46689">
    <property type="entry name" value="Homeodomain-like"/>
    <property type="match status" value="1"/>
</dbReference>
<dbReference type="InterPro" id="IPR001647">
    <property type="entry name" value="HTH_TetR"/>
</dbReference>
<dbReference type="GO" id="GO:0003700">
    <property type="term" value="F:DNA-binding transcription factor activity"/>
    <property type="evidence" value="ECO:0007669"/>
    <property type="project" value="TreeGrafter"/>
</dbReference>
<keyword evidence="1 2" id="KW-0238">DNA-binding</keyword>
<organism evidence="4 5">
    <name type="scientific">Streptomyces curacoi</name>
    <dbReference type="NCBI Taxonomy" id="146536"/>
    <lineage>
        <taxon>Bacteria</taxon>
        <taxon>Bacillati</taxon>
        <taxon>Actinomycetota</taxon>
        <taxon>Actinomycetes</taxon>
        <taxon>Kitasatosporales</taxon>
        <taxon>Streptomycetaceae</taxon>
        <taxon>Streptomyces</taxon>
    </lineage>
</organism>
<dbReference type="Proteomes" id="UP000054024">
    <property type="component" value="Unassembled WGS sequence"/>
</dbReference>
<dbReference type="SUPFAM" id="SSF48498">
    <property type="entry name" value="Tetracyclin repressor-like, C-terminal domain"/>
    <property type="match status" value="1"/>
</dbReference>
<dbReference type="InterPro" id="IPR036271">
    <property type="entry name" value="Tet_transcr_reg_TetR-rel_C_sf"/>
</dbReference>
<dbReference type="PANTHER" id="PTHR30055">
    <property type="entry name" value="HTH-TYPE TRANSCRIPTIONAL REGULATOR RUTR"/>
    <property type="match status" value="1"/>
</dbReference>
<dbReference type="AlphaFoldDB" id="A0A117P913"/>
<dbReference type="InterPro" id="IPR050109">
    <property type="entry name" value="HTH-type_TetR-like_transc_reg"/>
</dbReference>
<evidence type="ECO:0000256" key="2">
    <source>
        <dbReference type="PROSITE-ProRule" id="PRU00335"/>
    </source>
</evidence>
<dbReference type="InterPro" id="IPR009057">
    <property type="entry name" value="Homeodomain-like_sf"/>
</dbReference>
<dbReference type="RefSeq" id="WP_062149837.1">
    <property type="nucleotide sequence ID" value="NZ_KQ947987.1"/>
</dbReference>
<feature type="domain" description="HTH tetR-type" evidence="3">
    <location>
        <begin position="16"/>
        <end position="74"/>
    </location>
</feature>
<dbReference type="OrthoDB" id="3869819at2"/>
<name>A0A117P913_9ACTN</name>
<reference evidence="4 5" key="1">
    <citation type="submission" date="2015-10" db="EMBL/GenBank/DDBJ databases">
        <title>Draft genome sequence of Streptomyces curacoi DSM 40107, type strain for the species Streptomyces curacoi.</title>
        <authorList>
            <person name="Ruckert C."/>
            <person name="Winkler A."/>
            <person name="Kalinowski J."/>
            <person name="Kampfer P."/>
            <person name="Glaeser S."/>
        </authorList>
    </citation>
    <scope>NUCLEOTIDE SEQUENCE [LARGE SCALE GENOMIC DNA]</scope>
    <source>
        <strain evidence="4 5">DSM 40107</strain>
    </source>
</reference>
<evidence type="ECO:0000313" key="5">
    <source>
        <dbReference type="Proteomes" id="UP000054024"/>
    </source>
</evidence>
<accession>A0A117P913</accession>
<dbReference type="EMBL" id="LMWJ01000011">
    <property type="protein sequence ID" value="KUM75309.1"/>
    <property type="molecule type" value="Genomic_DNA"/>
</dbReference>
<dbReference type="Gene3D" id="1.10.357.10">
    <property type="entry name" value="Tetracycline Repressor, domain 2"/>
    <property type="match status" value="1"/>
</dbReference>
<sequence length="219" mass="23043">MTDPHVTSGGGRRQTQLTRARILAAARQQLGRDPDSSLSDIAEAAGVVRRTVYDHFAGRSVLVEGLVADAGEALRRALAAVAIPDADTDTDADAISALARFVLALWPVGDRCRTLLRLSPQDLGAERAHDILGPARDTAAAIIERGQRQGVFHTSVPPEPLSRALERLLLALLECVNAGTWSDDGTRAATAALIAVGVDGDRAAAQVHGLGRPSLVEAR</sequence>
<comment type="caution">
    <text evidence="4">The sequence shown here is derived from an EMBL/GenBank/DDBJ whole genome shotgun (WGS) entry which is preliminary data.</text>
</comment>
<dbReference type="Pfam" id="PF00440">
    <property type="entry name" value="TetR_N"/>
    <property type="match status" value="1"/>
</dbReference>
<proteinExistence type="predicted"/>
<feature type="DNA-binding region" description="H-T-H motif" evidence="2">
    <location>
        <begin position="37"/>
        <end position="56"/>
    </location>
</feature>
<evidence type="ECO:0000256" key="1">
    <source>
        <dbReference type="ARBA" id="ARBA00023125"/>
    </source>
</evidence>